<sequence>MVERENETYNALLGMVRTKYKLDQILLPSEPILLTYTFPDFSDDPIGYTLPPVELKEYGDVALFMSVRLNCPWLELYVTFGDRDVDSYRCQRREEDRITMGVVARTEITITELEERGFILASESVLLEICTPDELEKIRRASYALTQNRAPPPIVVSDDNDSSEDSSSPRPPNVGCMPSIGVISLQDGAPMEWLAIEPGDELGK</sequence>
<gene>
    <name evidence="2" type="ORF">BOLC2T11345H</name>
</gene>
<reference evidence="2" key="1">
    <citation type="submission" date="2018-11" db="EMBL/GenBank/DDBJ databases">
        <authorList>
            <consortium name="Genoscope - CEA"/>
            <person name="William W."/>
        </authorList>
    </citation>
    <scope>NUCLEOTIDE SEQUENCE</scope>
</reference>
<proteinExistence type="predicted"/>
<feature type="region of interest" description="Disordered" evidence="1">
    <location>
        <begin position="150"/>
        <end position="180"/>
    </location>
</feature>
<protein>
    <submittedName>
        <fullName evidence="2">Uncharacterized protein</fullName>
    </submittedName>
</protein>
<accession>A0A3P6E3R5</accession>
<organism evidence="2">
    <name type="scientific">Brassica oleracea</name>
    <name type="common">Wild cabbage</name>
    <dbReference type="NCBI Taxonomy" id="3712"/>
    <lineage>
        <taxon>Eukaryota</taxon>
        <taxon>Viridiplantae</taxon>
        <taxon>Streptophyta</taxon>
        <taxon>Embryophyta</taxon>
        <taxon>Tracheophyta</taxon>
        <taxon>Spermatophyta</taxon>
        <taxon>Magnoliopsida</taxon>
        <taxon>eudicotyledons</taxon>
        <taxon>Gunneridae</taxon>
        <taxon>Pentapetalae</taxon>
        <taxon>rosids</taxon>
        <taxon>malvids</taxon>
        <taxon>Brassicales</taxon>
        <taxon>Brassicaceae</taxon>
        <taxon>Brassiceae</taxon>
        <taxon>Brassica</taxon>
    </lineage>
</organism>
<evidence type="ECO:0000313" key="2">
    <source>
        <dbReference type="EMBL" id="VDD26099.1"/>
    </source>
</evidence>
<evidence type="ECO:0000256" key="1">
    <source>
        <dbReference type="SAM" id="MobiDB-lite"/>
    </source>
</evidence>
<dbReference type="AlphaFoldDB" id="A0A3P6E3R5"/>
<dbReference type="EMBL" id="LR031874">
    <property type="protein sequence ID" value="VDD26099.1"/>
    <property type="molecule type" value="Genomic_DNA"/>
</dbReference>
<name>A0A3P6E3R5_BRAOL</name>